<dbReference type="PROSITE" id="PS50005">
    <property type="entry name" value="TPR"/>
    <property type="match status" value="2"/>
</dbReference>
<dbReference type="InterPro" id="IPR011990">
    <property type="entry name" value="TPR-like_helical_dom_sf"/>
</dbReference>
<dbReference type="PANTHER" id="PTHR44858:SF1">
    <property type="entry name" value="UDP-N-ACETYLGLUCOSAMINE--PEPTIDE N-ACETYLGLUCOSAMINYLTRANSFERASE SPINDLY-RELATED"/>
    <property type="match status" value="1"/>
</dbReference>
<accession>A0A326RZH6</accession>
<keyword evidence="4" id="KW-0732">Signal</keyword>
<feature type="repeat" description="TPR" evidence="3">
    <location>
        <begin position="24"/>
        <end position="57"/>
    </location>
</feature>
<dbReference type="RefSeq" id="WP_111390950.1">
    <property type="nucleotide sequence ID" value="NZ_QKTX01000001.1"/>
</dbReference>
<name>A0A326RZH6_9BACT</name>
<dbReference type="EMBL" id="QKTX01000001">
    <property type="protein sequence ID" value="PZV87261.1"/>
    <property type="molecule type" value="Genomic_DNA"/>
</dbReference>
<feature type="repeat" description="TPR" evidence="3">
    <location>
        <begin position="58"/>
        <end position="91"/>
    </location>
</feature>
<dbReference type="Pfam" id="PF13414">
    <property type="entry name" value="TPR_11"/>
    <property type="match status" value="1"/>
</dbReference>
<keyword evidence="1" id="KW-0677">Repeat</keyword>
<dbReference type="InterPro" id="IPR019734">
    <property type="entry name" value="TPR_rpt"/>
</dbReference>
<dbReference type="OrthoDB" id="9811837at2"/>
<evidence type="ECO:0000256" key="4">
    <source>
        <dbReference type="SAM" id="SignalP"/>
    </source>
</evidence>
<evidence type="ECO:0000256" key="3">
    <source>
        <dbReference type="PROSITE-ProRule" id="PRU00339"/>
    </source>
</evidence>
<evidence type="ECO:0000313" key="5">
    <source>
        <dbReference type="EMBL" id="PZV87261.1"/>
    </source>
</evidence>
<sequence length="135" mass="15203">MIKKLLIILLVMPLFTLNSYSQTAKDYVNRGNTKSMSKDYTGAISEYNKAIEIDPNYSDAYHLRGTCKSDLGDHRGAIIDLTKAINLNPKEPMRYTNRGLSKLALGQKEEACLDFSKSGELGYSYAYTLIKIYCN</sequence>
<comment type="caution">
    <text evidence="5">The sequence shown here is derived from an EMBL/GenBank/DDBJ whole genome shotgun (WGS) entry which is preliminary data.</text>
</comment>
<evidence type="ECO:0000313" key="6">
    <source>
        <dbReference type="Proteomes" id="UP000248917"/>
    </source>
</evidence>
<dbReference type="SMART" id="SM00028">
    <property type="entry name" value="TPR"/>
    <property type="match status" value="3"/>
</dbReference>
<evidence type="ECO:0000256" key="2">
    <source>
        <dbReference type="ARBA" id="ARBA00022803"/>
    </source>
</evidence>
<feature type="chain" id="PRO_5016307779" evidence="4">
    <location>
        <begin position="25"/>
        <end position="135"/>
    </location>
</feature>
<proteinExistence type="predicted"/>
<keyword evidence="2 3" id="KW-0802">TPR repeat</keyword>
<protein>
    <submittedName>
        <fullName evidence="5">TPR repeat protein</fullName>
    </submittedName>
</protein>
<feature type="signal peptide" evidence="4">
    <location>
        <begin position="1"/>
        <end position="24"/>
    </location>
</feature>
<gene>
    <name evidence="5" type="ORF">CLV31_101133</name>
</gene>
<dbReference type="AlphaFoldDB" id="A0A326RZH6"/>
<dbReference type="Gene3D" id="1.25.40.10">
    <property type="entry name" value="Tetratricopeptide repeat domain"/>
    <property type="match status" value="1"/>
</dbReference>
<reference evidence="5 6" key="1">
    <citation type="submission" date="2018-06" db="EMBL/GenBank/DDBJ databases">
        <title>Genomic Encyclopedia of Archaeal and Bacterial Type Strains, Phase II (KMG-II): from individual species to whole genera.</title>
        <authorList>
            <person name="Goeker M."/>
        </authorList>
    </citation>
    <scope>NUCLEOTIDE SEQUENCE [LARGE SCALE GENOMIC DNA]</scope>
    <source>
        <strain evidence="5 6">T4</strain>
    </source>
</reference>
<organism evidence="5 6">
    <name type="scientific">Algoriphagus aquaeductus</name>
    <dbReference type="NCBI Taxonomy" id="475299"/>
    <lineage>
        <taxon>Bacteria</taxon>
        <taxon>Pseudomonadati</taxon>
        <taxon>Bacteroidota</taxon>
        <taxon>Cytophagia</taxon>
        <taxon>Cytophagales</taxon>
        <taxon>Cyclobacteriaceae</taxon>
        <taxon>Algoriphagus</taxon>
    </lineage>
</organism>
<dbReference type="PANTHER" id="PTHR44858">
    <property type="entry name" value="TETRATRICOPEPTIDE REPEAT PROTEIN 6"/>
    <property type="match status" value="1"/>
</dbReference>
<dbReference type="Proteomes" id="UP000248917">
    <property type="component" value="Unassembled WGS sequence"/>
</dbReference>
<keyword evidence="6" id="KW-1185">Reference proteome</keyword>
<evidence type="ECO:0000256" key="1">
    <source>
        <dbReference type="ARBA" id="ARBA00022737"/>
    </source>
</evidence>
<dbReference type="SUPFAM" id="SSF48452">
    <property type="entry name" value="TPR-like"/>
    <property type="match status" value="1"/>
</dbReference>
<dbReference type="InterPro" id="IPR050498">
    <property type="entry name" value="Ycf3"/>
</dbReference>